<dbReference type="InterPro" id="IPR036426">
    <property type="entry name" value="Bulb-type_lectin_dom_sf"/>
</dbReference>
<keyword evidence="4" id="KW-1185">Reference proteome</keyword>
<accession>A0ABX0P4D0</accession>
<feature type="compositionally biased region" description="Low complexity" evidence="1">
    <location>
        <begin position="184"/>
        <end position="204"/>
    </location>
</feature>
<sequence length="224" mass="24410">MVRAPIASAKSRGYKSLERSPGQFVRDQLFHQFWEKIMPCTKQNILGVCLACIATPGVAASTLSPNDLLQRGQYLQSPQGAYTLNMQSDGSLVMYRKDGLVRYRMSKNGEFALMQADGNFVEYSKFAVPLWSTGTDRNPGAWLSIQDDGNLVVYSRVKRAMWSGANSTPTAFRSASSAISACGTASTSSRPARAATTRSSLSTSMISRASRAIGERPDRIYPTA</sequence>
<dbReference type="SMART" id="SM00108">
    <property type="entry name" value="B_lectin"/>
    <property type="match status" value="1"/>
</dbReference>
<gene>
    <name evidence="3" type="ORF">F2P45_32690</name>
</gene>
<dbReference type="InterPro" id="IPR001480">
    <property type="entry name" value="Bulb-type_lectin_dom"/>
</dbReference>
<dbReference type="PROSITE" id="PS50927">
    <property type="entry name" value="BULB_LECTIN"/>
    <property type="match status" value="1"/>
</dbReference>
<evidence type="ECO:0000259" key="2">
    <source>
        <dbReference type="PROSITE" id="PS50927"/>
    </source>
</evidence>
<evidence type="ECO:0000256" key="1">
    <source>
        <dbReference type="SAM" id="MobiDB-lite"/>
    </source>
</evidence>
<dbReference type="Proteomes" id="UP000609726">
    <property type="component" value="Unassembled WGS sequence"/>
</dbReference>
<protein>
    <recommendedName>
        <fullName evidence="2">Bulb-type lectin domain-containing protein</fullName>
    </recommendedName>
</protein>
<name>A0ABX0P4D0_9BURK</name>
<evidence type="ECO:0000313" key="3">
    <source>
        <dbReference type="EMBL" id="NHZ93721.1"/>
    </source>
</evidence>
<feature type="region of interest" description="Disordered" evidence="1">
    <location>
        <begin position="183"/>
        <end position="208"/>
    </location>
</feature>
<organism evidence="3 4">
    <name type="scientific">Massilia mucilaginosa</name>
    <dbReference type="NCBI Taxonomy" id="2609282"/>
    <lineage>
        <taxon>Bacteria</taxon>
        <taxon>Pseudomonadati</taxon>
        <taxon>Pseudomonadota</taxon>
        <taxon>Betaproteobacteria</taxon>
        <taxon>Burkholderiales</taxon>
        <taxon>Oxalobacteraceae</taxon>
        <taxon>Telluria group</taxon>
        <taxon>Massilia</taxon>
    </lineage>
</organism>
<dbReference type="Gene3D" id="2.90.10.10">
    <property type="entry name" value="Bulb-type lectin domain"/>
    <property type="match status" value="2"/>
</dbReference>
<evidence type="ECO:0000313" key="4">
    <source>
        <dbReference type="Proteomes" id="UP000609726"/>
    </source>
</evidence>
<reference evidence="3 4" key="1">
    <citation type="submission" date="2019-10" db="EMBL/GenBank/DDBJ databases">
        <title>Taxonomy of Antarctic Massilia spp.: description of Massilia rubra sp. nov., Massilia aquatica sp. nov., Massilia mucilaginosa sp. nov., Massilia frigida sp. nov. isolated from streams, lakes and regoliths.</title>
        <authorList>
            <person name="Holochova P."/>
            <person name="Sedlacek I."/>
            <person name="Kralova S."/>
            <person name="Maslanova I."/>
            <person name="Busse H.-J."/>
            <person name="Stankova E."/>
            <person name="Vrbovska V."/>
            <person name="Kovarovic V."/>
            <person name="Bartak M."/>
            <person name="Svec P."/>
            <person name="Pantucek R."/>
        </authorList>
    </citation>
    <scope>NUCLEOTIDE SEQUENCE [LARGE SCALE GENOMIC DNA]</scope>
    <source>
        <strain evidence="3 4">CCM 8733</strain>
    </source>
</reference>
<comment type="caution">
    <text evidence="3">The sequence shown here is derived from an EMBL/GenBank/DDBJ whole genome shotgun (WGS) entry which is preliminary data.</text>
</comment>
<proteinExistence type="predicted"/>
<dbReference type="SUPFAM" id="SSF51110">
    <property type="entry name" value="alpha-D-mannose-specific plant lectins"/>
    <property type="match status" value="1"/>
</dbReference>
<dbReference type="EMBL" id="WHJH01000088">
    <property type="protein sequence ID" value="NHZ93721.1"/>
    <property type="molecule type" value="Genomic_DNA"/>
</dbReference>
<feature type="domain" description="Bulb-type lectin" evidence="2">
    <location>
        <begin position="60"/>
        <end position="200"/>
    </location>
</feature>